<dbReference type="EMBL" id="GBXM01106477">
    <property type="protein sequence ID" value="JAH02100.1"/>
    <property type="molecule type" value="Transcribed_RNA"/>
</dbReference>
<organism evidence="1">
    <name type="scientific">Anguilla anguilla</name>
    <name type="common">European freshwater eel</name>
    <name type="synonym">Muraena anguilla</name>
    <dbReference type="NCBI Taxonomy" id="7936"/>
    <lineage>
        <taxon>Eukaryota</taxon>
        <taxon>Metazoa</taxon>
        <taxon>Chordata</taxon>
        <taxon>Craniata</taxon>
        <taxon>Vertebrata</taxon>
        <taxon>Euteleostomi</taxon>
        <taxon>Actinopterygii</taxon>
        <taxon>Neopterygii</taxon>
        <taxon>Teleostei</taxon>
        <taxon>Anguilliformes</taxon>
        <taxon>Anguillidae</taxon>
        <taxon>Anguilla</taxon>
    </lineage>
</organism>
<name>A0A0E9PDG1_ANGAN</name>
<dbReference type="AlphaFoldDB" id="A0A0E9PDG1"/>
<sequence>MFLPYNKWLTNHSHCLNLHCWCWVQCTVPTLYPTSCKS</sequence>
<reference evidence="1" key="2">
    <citation type="journal article" date="2015" name="Fish Shellfish Immunol.">
        <title>Early steps in the European eel (Anguilla anguilla)-Vibrio vulnificus interaction in the gills: Role of the RtxA13 toxin.</title>
        <authorList>
            <person name="Callol A."/>
            <person name="Pajuelo D."/>
            <person name="Ebbesson L."/>
            <person name="Teles M."/>
            <person name="MacKenzie S."/>
            <person name="Amaro C."/>
        </authorList>
    </citation>
    <scope>NUCLEOTIDE SEQUENCE</scope>
</reference>
<accession>A0A0E9PDG1</accession>
<reference evidence="1" key="1">
    <citation type="submission" date="2014-11" db="EMBL/GenBank/DDBJ databases">
        <authorList>
            <person name="Amaro Gonzalez C."/>
        </authorList>
    </citation>
    <scope>NUCLEOTIDE SEQUENCE</scope>
</reference>
<evidence type="ECO:0000313" key="1">
    <source>
        <dbReference type="EMBL" id="JAH02100.1"/>
    </source>
</evidence>
<proteinExistence type="predicted"/>
<protein>
    <submittedName>
        <fullName evidence="1">Uncharacterized protein</fullName>
    </submittedName>
</protein>